<keyword evidence="4" id="KW-0378">Hydrolase</keyword>
<evidence type="ECO:0000256" key="4">
    <source>
        <dbReference type="ARBA" id="ARBA00022801"/>
    </source>
</evidence>
<evidence type="ECO:0000256" key="2">
    <source>
        <dbReference type="ARBA" id="ARBA00022642"/>
    </source>
</evidence>
<dbReference type="RefSeq" id="WP_134535244.1">
    <property type="nucleotide sequence ID" value="NZ_SOFG01000017.1"/>
</dbReference>
<dbReference type="EC" id="3.5.1.19" evidence="6"/>
<evidence type="ECO:0000256" key="1">
    <source>
        <dbReference type="ARBA" id="ARBA00006336"/>
    </source>
</evidence>
<organism evidence="9 10">
    <name type="scientific">Cryobacterium algoricola</name>
    <dbReference type="NCBI Taxonomy" id="1259183"/>
    <lineage>
        <taxon>Bacteria</taxon>
        <taxon>Bacillati</taxon>
        <taxon>Actinomycetota</taxon>
        <taxon>Actinomycetes</taxon>
        <taxon>Micrococcales</taxon>
        <taxon>Microbacteriaceae</taxon>
        <taxon>Cryobacterium</taxon>
    </lineage>
</organism>
<dbReference type="InterPro" id="IPR036380">
    <property type="entry name" value="Isochorismatase-like_sf"/>
</dbReference>
<dbReference type="Gene3D" id="3.40.50.850">
    <property type="entry name" value="Isochorismatase-like"/>
    <property type="match status" value="1"/>
</dbReference>
<reference evidence="9 10" key="1">
    <citation type="submission" date="2019-03" db="EMBL/GenBank/DDBJ databases">
        <title>Genomics of glacier-inhabiting Cryobacterium strains.</title>
        <authorList>
            <person name="Liu Q."/>
            <person name="Xin Y.-H."/>
        </authorList>
    </citation>
    <scope>NUCLEOTIDE SEQUENCE [LARGE SCALE GENOMIC DNA]</scope>
    <source>
        <strain evidence="9 10">MDB2-B</strain>
    </source>
</reference>
<keyword evidence="3" id="KW-0479">Metal-binding</keyword>
<gene>
    <name evidence="9" type="ORF">E3O44_13195</name>
</gene>
<keyword evidence="10" id="KW-1185">Reference proteome</keyword>
<evidence type="ECO:0000256" key="5">
    <source>
        <dbReference type="ARBA" id="ARBA00037900"/>
    </source>
</evidence>
<comment type="pathway">
    <text evidence="5">Cofactor biosynthesis; nicotinate biosynthesis; nicotinate from nicotinamide: step 1/1.</text>
</comment>
<dbReference type="Proteomes" id="UP000297608">
    <property type="component" value="Unassembled WGS sequence"/>
</dbReference>
<accession>A0ABY2IA53</accession>
<protein>
    <recommendedName>
        <fullName evidence="6">nicotinamidase</fullName>
        <ecNumber evidence="6">3.5.1.19</ecNumber>
    </recommendedName>
    <alternativeName>
        <fullName evidence="7">Nicotinamide deamidase</fullName>
    </alternativeName>
</protein>
<sequence>MTRALFIIDVQNDFTEGGALGVDGGAAVAAGISRLLAGHPLHYDFVFASRDWHNAAGDNGGHFAAAGAEPDYIGTWPVHCVADTAGADYHPDLALPAGTVHIRKGQGEPGYSIFAGVDDSGTRTGELLIEHAVTDVDVVGIATDHCVRASGLDALEHGQRVRVLTDLVVGVHPDASAEALAALAYAGALLSTTAAALPPVQVA</sequence>
<dbReference type="EMBL" id="SOFG01000017">
    <property type="protein sequence ID" value="TFB85548.1"/>
    <property type="molecule type" value="Genomic_DNA"/>
</dbReference>
<dbReference type="Pfam" id="PF00857">
    <property type="entry name" value="Isochorismatase"/>
    <property type="match status" value="1"/>
</dbReference>
<evidence type="ECO:0000256" key="3">
    <source>
        <dbReference type="ARBA" id="ARBA00022723"/>
    </source>
</evidence>
<evidence type="ECO:0000256" key="6">
    <source>
        <dbReference type="ARBA" id="ARBA00039017"/>
    </source>
</evidence>
<name>A0ABY2IA53_9MICO</name>
<dbReference type="InterPro" id="IPR000868">
    <property type="entry name" value="Isochorismatase-like_dom"/>
</dbReference>
<dbReference type="InterPro" id="IPR052347">
    <property type="entry name" value="Isochorismatase_Nicotinamidase"/>
</dbReference>
<feature type="domain" description="Isochorismatase-like" evidence="8">
    <location>
        <begin position="4"/>
        <end position="194"/>
    </location>
</feature>
<evidence type="ECO:0000313" key="10">
    <source>
        <dbReference type="Proteomes" id="UP000297608"/>
    </source>
</evidence>
<evidence type="ECO:0000313" key="9">
    <source>
        <dbReference type="EMBL" id="TFB85548.1"/>
    </source>
</evidence>
<proteinExistence type="inferred from homology"/>
<dbReference type="SUPFAM" id="SSF52499">
    <property type="entry name" value="Isochorismatase-like hydrolases"/>
    <property type="match status" value="1"/>
</dbReference>
<keyword evidence="2" id="KW-0662">Pyridine nucleotide biosynthesis</keyword>
<dbReference type="PANTHER" id="PTHR11080">
    <property type="entry name" value="PYRAZINAMIDASE/NICOTINAMIDASE"/>
    <property type="match status" value="1"/>
</dbReference>
<evidence type="ECO:0000259" key="8">
    <source>
        <dbReference type="Pfam" id="PF00857"/>
    </source>
</evidence>
<dbReference type="PANTHER" id="PTHR11080:SF2">
    <property type="entry name" value="LD05707P"/>
    <property type="match status" value="1"/>
</dbReference>
<comment type="similarity">
    <text evidence="1">Belongs to the isochorismatase family.</text>
</comment>
<comment type="caution">
    <text evidence="9">The sequence shown here is derived from an EMBL/GenBank/DDBJ whole genome shotgun (WGS) entry which is preliminary data.</text>
</comment>
<evidence type="ECO:0000256" key="7">
    <source>
        <dbReference type="ARBA" id="ARBA00043224"/>
    </source>
</evidence>